<proteinExistence type="predicted"/>
<dbReference type="GO" id="GO:0015074">
    <property type="term" value="P:DNA integration"/>
    <property type="evidence" value="ECO:0007669"/>
    <property type="project" value="InterPro"/>
</dbReference>
<reference evidence="2 3" key="1">
    <citation type="submission" date="2020-05" db="EMBL/GenBank/DDBJ databases">
        <title>MicrobeNet Type strains.</title>
        <authorList>
            <person name="Nicholson A.C."/>
        </authorList>
    </citation>
    <scope>NUCLEOTIDE SEQUENCE [LARGE SCALE GENOMIC DNA]</scope>
    <source>
        <strain evidence="2 3">JCM 3224</strain>
    </source>
</reference>
<protein>
    <submittedName>
        <fullName evidence="2">Tyrosine-type recombinase/integrase</fullName>
    </submittedName>
</protein>
<evidence type="ECO:0000313" key="2">
    <source>
        <dbReference type="EMBL" id="NNH70423.1"/>
    </source>
</evidence>
<accession>A0A849BUZ7</accession>
<dbReference type="AlphaFoldDB" id="A0A849BUZ7"/>
<dbReference type="Gene3D" id="1.10.443.10">
    <property type="entry name" value="Intergrase catalytic core"/>
    <property type="match status" value="1"/>
</dbReference>
<dbReference type="InterPro" id="IPR013762">
    <property type="entry name" value="Integrase-like_cat_sf"/>
</dbReference>
<dbReference type="Proteomes" id="UP000586827">
    <property type="component" value="Unassembled WGS sequence"/>
</dbReference>
<keyword evidence="1" id="KW-0233">DNA recombination</keyword>
<comment type="caution">
    <text evidence="2">The sequence shown here is derived from an EMBL/GenBank/DDBJ whole genome shotgun (WGS) entry which is preliminary data.</text>
</comment>
<dbReference type="InterPro" id="IPR011010">
    <property type="entry name" value="DNA_brk_join_enz"/>
</dbReference>
<gene>
    <name evidence="2" type="ORF">HLB23_11215</name>
</gene>
<name>A0A849BUZ7_9NOCA</name>
<keyword evidence="3" id="KW-1185">Reference proteome</keyword>
<dbReference type="GO" id="GO:0003677">
    <property type="term" value="F:DNA binding"/>
    <property type="evidence" value="ECO:0007669"/>
    <property type="project" value="InterPro"/>
</dbReference>
<sequence length="191" mass="21573">MLGTGTRPGEALALRRCAIDRTATSWRATICGTIVRVDGKLFRQPWTKTEAGYRTVHLPDFTISTLQELAATKWDADDERLIFTNRKGNPRELQNFGRVWRQARGTEFAWVTPATFRKVVATIITEATESARRAVSLGTCPGRRSPSSTMSTGLLWHRTAHRSWTVLSAESVSYPYRGVDFSRKPRCFHRG</sequence>
<evidence type="ECO:0000256" key="1">
    <source>
        <dbReference type="ARBA" id="ARBA00023172"/>
    </source>
</evidence>
<dbReference type="SUPFAM" id="SSF56349">
    <property type="entry name" value="DNA breaking-rejoining enzymes"/>
    <property type="match status" value="1"/>
</dbReference>
<evidence type="ECO:0000313" key="3">
    <source>
        <dbReference type="Proteomes" id="UP000586827"/>
    </source>
</evidence>
<dbReference type="EMBL" id="JABELX010000004">
    <property type="protein sequence ID" value="NNH70423.1"/>
    <property type="molecule type" value="Genomic_DNA"/>
</dbReference>
<organism evidence="2 3">
    <name type="scientific">Nocardia uniformis</name>
    <dbReference type="NCBI Taxonomy" id="53432"/>
    <lineage>
        <taxon>Bacteria</taxon>
        <taxon>Bacillati</taxon>
        <taxon>Actinomycetota</taxon>
        <taxon>Actinomycetes</taxon>
        <taxon>Mycobacteriales</taxon>
        <taxon>Nocardiaceae</taxon>
        <taxon>Nocardia</taxon>
    </lineage>
</organism>
<dbReference type="GO" id="GO:0006310">
    <property type="term" value="P:DNA recombination"/>
    <property type="evidence" value="ECO:0007669"/>
    <property type="project" value="UniProtKB-KW"/>
</dbReference>